<accession>A0A0A9YCS4</accession>
<protein>
    <submittedName>
        <fullName evidence="2">Uncharacterized protein</fullName>
    </submittedName>
</protein>
<dbReference type="AlphaFoldDB" id="A0A0A9YCS4"/>
<reference evidence="2" key="2">
    <citation type="submission" date="2014-07" db="EMBL/GenBank/DDBJ databases">
        <authorList>
            <person name="Hull J."/>
        </authorList>
    </citation>
    <scope>NUCLEOTIDE SEQUENCE</scope>
</reference>
<feature type="non-terminal residue" evidence="2">
    <location>
        <position position="1"/>
    </location>
</feature>
<reference evidence="2" key="1">
    <citation type="journal article" date="2014" name="PLoS ONE">
        <title>Transcriptome-Based Identification of ABC Transporters in the Western Tarnished Plant Bug Lygus hesperus.</title>
        <authorList>
            <person name="Hull J.J."/>
            <person name="Chaney K."/>
            <person name="Geib S.M."/>
            <person name="Fabrick J.A."/>
            <person name="Brent C.S."/>
            <person name="Walsh D."/>
            <person name="Lavine L.C."/>
        </authorList>
    </citation>
    <scope>NUCLEOTIDE SEQUENCE</scope>
</reference>
<evidence type="ECO:0000256" key="1">
    <source>
        <dbReference type="SAM" id="MobiDB-lite"/>
    </source>
</evidence>
<gene>
    <name evidence="2" type="ORF">CM83_17193</name>
</gene>
<organism evidence="2">
    <name type="scientific">Lygus hesperus</name>
    <name type="common">Western plant bug</name>
    <dbReference type="NCBI Taxonomy" id="30085"/>
    <lineage>
        <taxon>Eukaryota</taxon>
        <taxon>Metazoa</taxon>
        <taxon>Ecdysozoa</taxon>
        <taxon>Arthropoda</taxon>
        <taxon>Hexapoda</taxon>
        <taxon>Insecta</taxon>
        <taxon>Pterygota</taxon>
        <taxon>Neoptera</taxon>
        <taxon>Paraneoptera</taxon>
        <taxon>Hemiptera</taxon>
        <taxon>Heteroptera</taxon>
        <taxon>Panheteroptera</taxon>
        <taxon>Cimicomorpha</taxon>
        <taxon>Miridae</taxon>
        <taxon>Mirini</taxon>
        <taxon>Lygus</taxon>
    </lineage>
</organism>
<name>A0A0A9YCS4_LYGHE</name>
<proteinExistence type="predicted"/>
<dbReference type="EMBL" id="GBHO01012722">
    <property type="protein sequence ID" value="JAG30882.1"/>
    <property type="molecule type" value="Transcribed_RNA"/>
</dbReference>
<feature type="compositionally biased region" description="Polar residues" evidence="1">
    <location>
        <begin position="17"/>
        <end position="35"/>
    </location>
</feature>
<feature type="region of interest" description="Disordered" evidence="1">
    <location>
        <begin position="1"/>
        <end position="68"/>
    </location>
</feature>
<evidence type="ECO:0000313" key="2">
    <source>
        <dbReference type="EMBL" id="JAG30882.1"/>
    </source>
</evidence>
<sequence>NNNNNNINAQAGAVGSSVPSQSQPHTVQGGYSVNNPSPPLPPQPLFQQGSIASPLPPSSPLSPQQQQQQMMYHTGMPIMPHVEHVMPLGSPMSIGQRSVSNGSAPPPSHGAPLMPSSVMPAAATGTNTGSGISPVQLSQIPVGVAAPPMSTTSPSALPGGASATSMTMTNMHTHPPSSQISMPEALTHVTDSVT</sequence>